<organism evidence="3 4">
    <name type="scientific">Salvia divinorum</name>
    <name type="common">Maria pastora</name>
    <name type="synonym">Diviner's sage</name>
    <dbReference type="NCBI Taxonomy" id="28513"/>
    <lineage>
        <taxon>Eukaryota</taxon>
        <taxon>Viridiplantae</taxon>
        <taxon>Streptophyta</taxon>
        <taxon>Embryophyta</taxon>
        <taxon>Tracheophyta</taxon>
        <taxon>Spermatophyta</taxon>
        <taxon>Magnoliopsida</taxon>
        <taxon>eudicotyledons</taxon>
        <taxon>Gunneridae</taxon>
        <taxon>Pentapetalae</taxon>
        <taxon>asterids</taxon>
        <taxon>lamiids</taxon>
        <taxon>Lamiales</taxon>
        <taxon>Lamiaceae</taxon>
        <taxon>Nepetoideae</taxon>
        <taxon>Mentheae</taxon>
        <taxon>Salviinae</taxon>
        <taxon>Salvia</taxon>
        <taxon>Salvia subgen. Calosphace</taxon>
    </lineage>
</organism>
<proteinExistence type="predicted"/>
<dbReference type="InterPro" id="IPR003245">
    <property type="entry name" value="Phytocyanin_dom"/>
</dbReference>
<keyword evidence="4" id="KW-1185">Reference proteome</keyword>
<feature type="domain" description="Phytocyanin" evidence="2">
    <location>
        <begin position="18"/>
        <end position="118"/>
    </location>
</feature>
<reference evidence="3 4" key="1">
    <citation type="submission" date="2024-06" db="EMBL/GenBank/DDBJ databases">
        <title>A chromosome level genome sequence of Diviner's sage (Salvia divinorum).</title>
        <authorList>
            <person name="Ford S.A."/>
            <person name="Ro D.-K."/>
            <person name="Ness R.W."/>
            <person name="Phillips M.A."/>
        </authorList>
    </citation>
    <scope>NUCLEOTIDE SEQUENCE [LARGE SCALE GENOMIC DNA]</scope>
    <source>
        <strain evidence="3">SAF-2024a</strain>
        <tissue evidence="3">Leaf</tissue>
    </source>
</reference>
<accession>A0ABD1IJW2</accession>
<evidence type="ECO:0000259" key="2">
    <source>
        <dbReference type="PROSITE" id="PS51485"/>
    </source>
</evidence>
<evidence type="ECO:0000256" key="1">
    <source>
        <dbReference type="SAM" id="SignalP"/>
    </source>
</evidence>
<comment type="caution">
    <text evidence="3">The sequence shown here is derived from an EMBL/GenBank/DDBJ whole genome shotgun (WGS) entry which is preliminary data.</text>
</comment>
<dbReference type="SUPFAM" id="SSF49503">
    <property type="entry name" value="Cupredoxins"/>
    <property type="match status" value="1"/>
</dbReference>
<name>A0ABD1IJW2_SALDI</name>
<evidence type="ECO:0000313" key="3">
    <source>
        <dbReference type="EMBL" id="KAL1568987.1"/>
    </source>
</evidence>
<evidence type="ECO:0000313" key="4">
    <source>
        <dbReference type="Proteomes" id="UP001567538"/>
    </source>
</evidence>
<feature type="signal peptide" evidence="1">
    <location>
        <begin position="1"/>
        <end position="17"/>
    </location>
</feature>
<dbReference type="Pfam" id="PF02298">
    <property type="entry name" value="Cu_bind_like"/>
    <property type="match status" value="1"/>
</dbReference>
<dbReference type="PROSITE" id="PS51485">
    <property type="entry name" value="PHYTOCYANIN"/>
    <property type="match status" value="1"/>
</dbReference>
<gene>
    <name evidence="3" type="ORF">AAHA92_00524</name>
</gene>
<dbReference type="InterPro" id="IPR008972">
    <property type="entry name" value="Cupredoxin"/>
</dbReference>
<dbReference type="Proteomes" id="UP001567538">
    <property type="component" value="Unassembled WGS sequence"/>
</dbReference>
<feature type="chain" id="PRO_5044858154" description="Phytocyanin domain-containing protein" evidence="1">
    <location>
        <begin position="18"/>
        <end position="118"/>
    </location>
</feature>
<protein>
    <recommendedName>
        <fullName evidence="2">Phytocyanin domain-containing protein</fullName>
    </recommendedName>
</protein>
<sequence length="118" mass="12778">MALRVLLMMMMVAAALAIDHIVGDKKGWNTDIPYTPWVDGLNFHVGDSITFMYTAQEHNVIKLVLTVYPADGPAPAPVSGSSASRPSASTAAEVSPAMKYYLWLISIVVVHSARSLFN</sequence>
<dbReference type="EMBL" id="JBEAFC010000001">
    <property type="protein sequence ID" value="KAL1568987.1"/>
    <property type="molecule type" value="Genomic_DNA"/>
</dbReference>
<dbReference type="Gene3D" id="2.60.40.420">
    <property type="entry name" value="Cupredoxins - blue copper proteins"/>
    <property type="match status" value="1"/>
</dbReference>
<dbReference type="AlphaFoldDB" id="A0ABD1IJW2"/>
<keyword evidence="1" id="KW-0732">Signal</keyword>